<organism evidence="1 2">
    <name type="scientific">Ophiobolus disseminans</name>
    <dbReference type="NCBI Taxonomy" id="1469910"/>
    <lineage>
        <taxon>Eukaryota</taxon>
        <taxon>Fungi</taxon>
        <taxon>Dikarya</taxon>
        <taxon>Ascomycota</taxon>
        <taxon>Pezizomycotina</taxon>
        <taxon>Dothideomycetes</taxon>
        <taxon>Pleosporomycetidae</taxon>
        <taxon>Pleosporales</taxon>
        <taxon>Pleosporineae</taxon>
        <taxon>Phaeosphaeriaceae</taxon>
        <taxon>Ophiobolus</taxon>
    </lineage>
</organism>
<dbReference type="AlphaFoldDB" id="A0A6A7AMY9"/>
<accession>A0A6A7AMY9</accession>
<reference evidence="1" key="1">
    <citation type="journal article" date="2020" name="Stud. Mycol.">
        <title>101 Dothideomycetes genomes: a test case for predicting lifestyles and emergence of pathogens.</title>
        <authorList>
            <person name="Haridas S."/>
            <person name="Albert R."/>
            <person name="Binder M."/>
            <person name="Bloem J."/>
            <person name="Labutti K."/>
            <person name="Salamov A."/>
            <person name="Andreopoulos B."/>
            <person name="Baker S."/>
            <person name="Barry K."/>
            <person name="Bills G."/>
            <person name="Bluhm B."/>
            <person name="Cannon C."/>
            <person name="Castanera R."/>
            <person name="Culley D."/>
            <person name="Daum C."/>
            <person name="Ezra D."/>
            <person name="Gonzalez J."/>
            <person name="Henrissat B."/>
            <person name="Kuo A."/>
            <person name="Liang C."/>
            <person name="Lipzen A."/>
            <person name="Lutzoni F."/>
            <person name="Magnuson J."/>
            <person name="Mondo S."/>
            <person name="Nolan M."/>
            <person name="Ohm R."/>
            <person name="Pangilinan J."/>
            <person name="Park H.-J."/>
            <person name="Ramirez L."/>
            <person name="Alfaro M."/>
            <person name="Sun H."/>
            <person name="Tritt A."/>
            <person name="Yoshinaga Y."/>
            <person name="Zwiers L.-H."/>
            <person name="Turgeon B."/>
            <person name="Goodwin S."/>
            <person name="Spatafora J."/>
            <person name="Crous P."/>
            <person name="Grigoriev I."/>
        </authorList>
    </citation>
    <scope>NUCLEOTIDE SEQUENCE</scope>
    <source>
        <strain evidence="1">CBS 113818</strain>
    </source>
</reference>
<protein>
    <submittedName>
        <fullName evidence="1">Uncharacterized protein</fullName>
    </submittedName>
</protein>
<name>A0A6A7AMY9_9PLEO</name>
<dbReference type="EMBL" id="MU006216">
    <property type="protein sequence ID" value="KAF2833815.1"/>
    <property type="molecule type" value="Genomic_DNA"/>
</dbReference>
<proteinExistence type="predicted"/>
<evidence type="ECO:0000313" key="2">
    <source>
        <dbReference type="Proteomes" id="UP000799424"/>
    </source>
</evidence>
<keyword evidence="2" id="KW-1185">Reference proteome</keyword>
<evidence type="ECO:0000313" key="1">
    <source>
        <dbReference type="EMBL" id="KAF2833815.1"/>
    </source>
</evidence>
<gene>
    <name evidence="1" type="ORF">CC86DRAFT_15368</name>
</gene>
<dbReference type="Proteomes" id="UP000799424">
    <property type="component" value="Unassembled WGS sequence"/>
</dbReference>
<sequence>MSIQPGHFGALAVATSGDANGISARVSVRRCAGRVEACISDTGTTTLSPHLAVLSVSKASRLAPASGNASSAPLAASDMWWTLECRLHCVCESHHEGRSSKYRFFRFPHVCPCLLLPIALSTAYATIEIEVAAVVVVCIRRGSCPRSSRTSVRWLWRTRSNARELQVVVPMRVSCSEAFLRLFETRWGWWLWCFEEKAVQPKAQLHLRAPHHDTEQ</sequence>